<evidence type="ECO:0000313" key="2">
    <source>
        <dbReference type="Proteomes" id="UP001597216"/>
    </source>
</evidence>
<proteinExistence type="predicted"/>
<name>A0ABW3SX49_9CAUL</name>
<dbReference type="EMBL" id="JBHTLQ010000001">
    <property type="protein sequence ID" value="MFD1188987.1"/>
    <property type="molecule type" value="Genomic_DNA"/>
</dbReference>
<dbReference type="SUPFAM" id="SSF54593">
    <property type="entry name" value="Glyoxalase/Bleomycin resistance protein/Dihydroxybiphenyl dioxygenase"/>
    <property type="match status" value="1"/>
</dbReference>
<dbReference type="InterPro" id="IPR014710">
    <property type="entry name" value="RmlC-like_jellyroll"/>
</dbReference>
<organism evidence="1 2">
    <name type="scientific">Phenylobacterium conjunctum</name>
    <dbReference type="NCBI Taxonomy" id="1298959"/>
    <lineage>
        <taxon>Bacteria</taxon>
        <taxon>Pseudomonadati</taxon>
        <taxon>Pseudomonadota</taxon>
        <taxon>Alphaproteobacteria</taxon>
        <taxon>Caulobacterales</taxon>
        <taxon>Caulobacteraceae</taxon>
        <taxon>Phenylobacterium</taxon>
    </lineage>
</organism>
<gene>
    <name evidence="1" type="ORF">ACFQ27_00220</name>
</gene>
<sequence length="348" mass="37864">MFKPTDQAEVLLPCNDLQPTLDFFVGELGFRIDVIFPADHPQVASISGRGVRLRLEPGDGDPGHLRLAMADPGEGRVLTAPNGTRIELVEADPPVVIPPLVPDFVLTRYGNDPTSGQGRAGMMYRDLIPGRLGGRFIASHISIPGGGLLSDWVHFHKIRFQMIFVRRGWVKVVYEDQGEPFVMQAGDCVLQPPRIRHRVLEASVGLEVVEIGCPALHETLADPEMELPTGRVLPDRDYGGQAFLRHVAADTAWTAFGDGFERQDTGMLAATRGIGDCYILRPGASRDLAQPAHAGELMFGFVLEGTAVLERQGEHALSPADAFVIPAGEAWGLKDCSEDLRLLQVVVP</sequence>
<dbReference type="RefSeq" id="WP_377351939.1">
    <property type="nucleotide sequence ID" value="NZ_JBHTLQ010000001.1"/>
</dbReference>
<reference evidence="2" key="1">
    <citation type="journal article" date="2019" name="Int. J. Syst. Evol. Microbiol.">
        <title>The Global Catalogue of Microorganisms (GCM) 10K type strain sequencing project: providing services to taxonomists for standard genome sequencing and annotation.</title>
        <authorList>
            <consortium name="The Broad Institute Genomics Platform"/>
            <consortium name="The Broad Institute Genome Sequencing Center for Infectious Disease"/>
            <person name="Wu L."/>
            <person name="Ma J."/>
        </authorList>
    </citation>
    <scope>NUCLEOTIDE SEQUENCE [LARGE SCALE GENOMIC DNA]</scope>
    <source>
        <strain evidence="2">CCUG 55074</strain>
    </source>
</reference>
<dbReference type="InterPro" id="IPR011051">
    <property type="entry name" value="RmlC_Cupin_sf"/>
</dbReference>
<protein>
    <recommendedName>
        <fullName evidence="3">Cupin</fullName>
    </recommendedName>
</protein>
<dbReference type="Proteomes" id="UP001597216">
    <property type="component" value="Unassembled WGS sequence"/>
</dbReference>
<dbReference type="Gene3D" id="2.60.120.10">
    <property type="entry name" value="Jelly Rolls"/>
    <property type="match status" value="2"/>
</dbReference>
<dbReference type="InterPro" id="IPR029068">
    <property type="entry name" value="Glyas_Bleomycin-R_OHBP_Dase"/>
</dbReference>
<keyword evidence="2" id="KW-1185">Reference proteome</keyword>
<accession>A0ABW3SX49</accession>
<comment type="caution">
    <text evidence="1">The sequence shown here is derived from an EMBL/GenBank/DDBJ whole genome shotgun (WGS) entry which is preliminary data.</text>
</comment>
<evidence type="ECO:0000313" key="1">
    <source>
        <dbReference type="EMBL" id="MFD1188987.1"/>
    </source>
</evidence>
<dbReference type="SUPFAM" id="SSF51182">
    <property type="entry name" value="RmlC-like cupins"/>
    <property type="match status" value="1"/>
</dbReference>
<evidence type="ECO:0008006" key="3">
    <source>
        <dbReference type="Google" id="ProtNLM"/>
    </source>
</evidence>